<organism evidence="24 25">
    <name type="scientific">Rhodofomes roseus</name>
    <dbReference type="NCBI Taxonomy" id="34475"/>
    <lineage>
        <taxon>Eukaryota</taxon>
        <taxon>Fungi</taxon>
        <taxon>Dikarya</taxon>
        <taxon>Basidiomycota</taxon>
        <taxon>Agaricomycotina</taxon>
        <taxon>Agaricomycetes</taxon>
        <taxon>Polyporales</taxon>
        <taxon>Rhodofomes</taxon>
    </lineage>
</organism>
<evidence type="ECO:0000256" key="7">
    <source>
        <dbReference type="ARBA" id="ARBA00022723"/>
    </source>
</evidence>
<keyword evidence="16" id="KW-0808">Transferase</keyword>
<evidence type="ECO:0000313" key="25">
    <source>
        <dbReference type="Proteomes" id="UP000298390"/>
    </source>
</evidence>
<protein>
    <recommendedName>
        <fullName evidence="23">Integrase catalytic domain-containing protein</fullName>
    </recommendedName>
</protein>
<dbReference type="InterPro" id="IPR012337">
    <property type="entry name" value="RNaseH-like_sf"/>
</dbReference>
<evidence type="ECO:0000313" key="24">
    <source>
        <dbReference type="EMBL" id="TFY55050.1"/>
    </source>
</evidence>
<evidence type="ECO:0000256" key="13">
    <source>
        <dbReference type="ARBA" id="ARBA00022884"/>
    </source>
</evidence>
<evidence type="ECO:0000259" key="23">
    <source>
        <dbReference type="PROSITE" id="PS50994"/>
    </source>
</evidence>
<evidence type="ECO:0000256" key="16">
    <source>
        <dbReference type="ARBA" id="ARBA00022932"/>
    </source>
</evidence>
<dbReference type="InterPro" id="IPR039537">
    <property type="entry name" value="Retrotran_Ty1/copia-like"/>
</dbReference>
<keyword evidence="2" id="KW-0815">Transposition</keyword>
<feature type="domain" description="Integrase catalytic" evidence="23">
    <location>
        <begin position="550"/>
        <end position="725"/>
    </location>
</feature>
<dbReference type="EMBL" id="SEKV01000631">
    <property type="protein sequence ID" value="TFY55050.1"/>
    <property type="molecule type" value="Genomic_DNA"/>
</dbReference>
<comment type="caution">
    <text evidence="24">The sequence shown here is derived from an EMBL/GenBank/DDBJ whole genome shotgun (WGS) entry which is preliminary data.</text>
</comment>
<evidence type="ECO:0000256" key="18">
    <source>
        <dbReference type="ARBA" id="ARBA00023172"/>
    </source>
</evidence>
<evidence type="ECO:0000256" key="2">
    <source>
        <dbReference type="ARBA" id="ARBA00022578"/>
    </source>
</evidence>
<reference evidence="24 25" key="1">
    <citation type="submission" date="2019-01" db="EMBL/GenBank/DDBJ databases">
        <title>Genome sequencing of the rare red list fungi Fomitopsis rosea.</title>
        <authorList>
            <person name="Buettner E."/>
            <person name="Kellner H."/>
        </authorList>
    </citation>
    <scope>NUCLEOTIDE SEQUENCE [LARGE SCALE GENOMIC DNA]</scope>
    <source>
        <strain evidence="24 25">DSM 105464</strain>
    </source>
</reference>
<keyword evidence="15" id="KW-0695">RNA-directed DNA polymerase</keyword>
<dbReference type="SUPFAM" id="SSF53098">
    <property type="entry name" value="Ribonuclease H-like"/>
    <property type="match status" value="1"/>
</dbReference>
<dbReference type="Gene3D" id="3.30.420.10">
    <property type="entry name" value="Ribonuclease H-like superfamily/Ribonuclease H"/>
    <property type="match status" value="1"/>
</dbReference>
<dbReference type="GO" id="GO:0003887">
    <property type="term" value="F:DNA-directed DNA polymerase activity"/>
    <property type="evidence" value="ECO:0007669"/>
    <property type="project" value="UniProtKB-KW"/>
</dbReference>
<dbReference type="STRING" id="34475.A0A4Y9XY60"/>
<feature type="region of interest" description="Disordered" evidence="22">
    <location>
        <begin position="257"/>
        <end position="308"/>
    </location>
</feature>
<dbReference type="InterPro" id="IPR057670">
    <property type="entry name" value="SH3_retrovirus"/>
</dbReference>
<evidence type="ECO:0000256" key="17">
    <source>
        <dbReference type="ARBA" id="ARBA00023113"/>
    </source>
</evidence>
<accession>A0A4Y9XY60</accession>
<keyword evidence="17" id="KW-0917">Virion maturation</keyword>
<name>A0A4Y9XY60_9APHY</name>
<evidence type="ECO:0000256" key="20">
    <source>
        <dbReference type="ARBA" id="ARBA00048173"/>
    </source>
</evidence>
<dbReference type="GO" id="GO:0005634">
    <property type="term" value="C:nucleus"/>
    <property type="evidence" value="ECO:0007669"/>
    <property type="project" value="UniProtKB-ARBA"/>
</dbReference>
<dbReference type="GO" id="GO:0046872">
    <property type="term" value="F:metal ion binding"/>
    <property type="evidence" value="ECO:0007669"/>
    <property type="project" value="UniProtKB-KW"/>
</dbReference>
<dbReference type="Pfam" id="PF13976">
    <property type="entry name" value="gag_pre-integrs"/>
    <property type="match status" value="1"/>
</dbReference>
<dbReference type="GO" id="GO:0015074">
    <property type="term" value="P:DNA integration"/>
    <property type="evidence" value="ECO:0007669"/>
    <property type="project" value="UniProtKB-KW"/>
</dbReference>
<keyword evidence="18" id="KW-0233">DNA recombination</keyword>
<dbReference type="GO" id="GO:0006310">
    <property type="term" value="P:DNA recombination"/>
    <property type="evidence" value="ECO:0007669"/>
    <property type="project" value="UniProtKB-KW"/>
</dbReference>
<comment type="catalytic activity">
    <reaction evidence="21">
        <text>DNA(n) + a 2'-deoxyribonucleoside 5'-triphosphate = DNA(n+1) + diphosphate</text>
        <dbReference type="Rhea" id="RHEA:22508"/>
        <dbReference type="Rhea" id="RHEA-COMP:17339"/>
        <dbReference type="Rhea" id="RHEA-COMP:17340"/>
        <dbReference type="ChEBI" id="CHEBI:33019"/>
        <dbReference type="ChEBI" id="CHEBI:61560"/>
        <dbReference type="ChEBI" id="CHEBI:173112"/>
        <dbReference type="EC" id="2.7.7.7"/>
    </reaction>
</comment>
<keyword evidence="10" id="KW-0378">Hydrolase</keyword>
<evidence type="ECO:0000256" key="6">
    <source>
        <dbReference type="ARBA" id="ARBA00022722"/>
    </source>
</evidence>
<gene>
    <name evidence="24" type="ORF">EVJ58_g8496</name>
</gene>
<evidence type="ECO:0000256" key="4">
    <source>
        <dbReference type="ARBA" id="ARBA00022670"/>
    </source>
</evidence>
<evidence type="ECO:0000256" key="11">
    <source>
        <dbReference type="ARBA" id="ARBA00022840"/>
    </source>
</evidence>
<evidence type="ECO:0000256" key="12">
    <source>
        <dbReference type="ARBA" id="ARBA00022842"/>
    </source>
</evidence>
<keyword evidence="9" id="KW-0255">Endonuclease</keyword>
<dbReference type="CDD" id="cd09272">
    <property type="entry name" value="RNase_HI_RT_Ty1"/>
    <property type="match status" value="1"/>
</dbReference>
<keyword evidence="19" id="KW-0511">Multifunctional enzyme</keyword>
<keyword evidence="4" id="KW-0645">Protease</keyword>
<evidence type="ECO:0000256" key="15">
    <source>
        <dbReference type="ARBA" id="ARBA00022918"/>
    </source>
</evidence>
<dbReference type="PROSITE" id="PS50994">
    <property type="entry name" value="INTEGRASE"/>
    <property type="match status" value="1"/>
</dbReference>
<keyword evidence="5" id="KW-0548">Nucleotidyltransferase</keyword>
<dbReference type="GO" id="GO:0008233">
    <property type="term" value="F:peptidase activity"/>
    <property type="evidence" value="ECO:0007669"/>
    <property type="project" value="UniProtKB-KW"/>
</dbReference>
<evidence type="ECO:0000256" key="21">
    <source>
        <dbReference type="ARBA" id="ARBA00049244"/>
    </source>
</evidence>
<dbReference type="GO" id="GO:0006508">
    <property type="term" value="P:proteolysis"/>
    <property type="evidence" value="ECO:0007669"/>
    <property type="project" value="UniProtKB-KW"/>
</dbReference>
<dbReference type="InterPro" id="IPR025724">
    <property type="entry name" value="GAG-pre-integrase_dom"/>
</dbReference>
<dbReference type="PANTHER" id="PTHR42648">
    <property type="entry name" value="TRANSPOSASE, PUTATIVE-RELATED"/>
    <property type="match status" value="1"/>
</dbReference>
<evidence type="ECO:0000256" key="3">
    <source>
        <dbReference type="ARBA" id="ARBA00022612"/>
    </source>
</evidence>
<dbReference type="GO" id="GO:0004519">
    <property type="term" value="F:endonuclease activity"/>
    <property type="evidence" value="ECO:0007669"/>
    <property type="project" value="UniProtKB-KW"/>
</dbReference>
<keyword evidence="7" id="KW-0479">Metal-binding</keyword>
<dbReference type="InterPro" id="IPR036397">
    <property type="entry name" value="RNaseH_sf"/>
</dbReference>
<keyword evidence="14" id="KW-0229">DNA integration</keyword>
<dbReference type="Pfam" id="PF25597">
    <property type="entry name" value="SH3_retrovirus"/>
    <property type="match status" value="1"/>
</dbReference>
<comment type="catalytic activity">
    <reaction evidence="20">
        <text>DNA(n) + a 2'-deoxyribonucleoside 5'-triphosphate = DNA(n+1) + diphosphate</text>
        <dbReference type="Rhea" id="RHEA:22508"/>
        <dbReference type="Rhea" id="RHEA-COMP:17339"/>
        <dbReference type="Rhea" id="RHEA-COMP:17340"/>
        <dbReference type="ChEBI" id="CHEBI:33019"/>
        <dbReference type="ChEBI" id="CHEBI:61560"/>
        <dbReference type="ChEBI" id="CHEBI:173112"/>
        <dbReference type="EC" id="2.7.7.49"/>
    </reaction>
</comment>
<keyword evidence="13" id="KW-0694">RNA-binding</keyword>
<keyword evidence="8" id="KW-0547">Nucleotide-binding</keyword>
<dbReference type="InterPro" id="IPR013103">
    <property type="entry name" value="RVT_2"/>
</dbReference>
<evidence type="ECO:0000256" key="19">
    <source>
        <dbReference type="ARBA" id="ARBA00023268"/>
    </source>
</evidence>
<dbReference type="GO" id="GO:0003964">
    <property type="term" value="F:RNA-directed DNA polymerase activity"/>
    <property type="evidence" value="ECO:0007669"/>
    <property type="project" value="UniProtKB-KW"/>
</dbReference>
<dbReference type="GO" id="GO:0032196">
    <property type="term" value="P:transposition"/>
    <property type="evidence" value="ECO:0007669"/>
    <property type="project" value="UniProtKB-KW"/>
</dbReference>
<proteinExistence type="predicted"/>
<sequence>MSEEKDKIHIPMFPESQQLNRTNWMEWKNRVRTVIRLKGLLGHLDGTTTLPSTAGTTTTIDGAAAIEKWRRNDDLVKGIVTLNMTDLTGCGADPDTMTAHEFWNTLLGLRERRSELAVLHAEEYLKTCKYVPGTDIHSHFDELRRRRKACRDIGSTMTDPRFAILICHSMGEGMRLVTTPLLTRTDPEDVMSTILAVYEDELLQSGRPQNPFGDTRNAAGVPAERTSAFMTAAKAAAICAWCWWKNHTKDQCYCTGGGKAGQQPTHWKSQPRPKKGSPADLAMQALQASAPSPTNQSPAQMPNASIATSAATSAPDTYPLFNYHIFLASTVSANTGGQSAVAGGTSFSAFLDSGASHHYFTERDVFTDYLPLTPQTGNSAKRGATFTIIGVGTVHAMVTIDGRQTVIAFRNALHTPDLAANLVSLSRIDNTGCSIQVQNGQMRVVGTSGETMMVAQMGGNNLYAVAFNRVDASVLATLPKSEITHDPRALATLTNDKSANVHTWHRRFGHISERTVMTMASNEVVKGMKVDGGMPAGKCEDCIQGKHPRAPFKPSERKKEVLELVEIDLTGRARVPSLGGAYHGMTFDDNHSSFGVMNLLRTKEAVETLESFKAFHTMAERSTGKKLIAIRTDNGPEFQNVLWEAYMKEHGITHEWTTPYTPQQDGMAERGHRTIGDHARAMLFDAKVPNHLWGEAYVTSMYLKNLTPSARQGGKTPYEAWYGRVPNVSHLRAFGSVAWAKVPDETRTKLDPKSIKCVMVGYTEDANYRLWDPSSGPQGRIIRSRDVIFEEGPGHRTLQVATELVIEIDNDDDRADSPVEPDLVPHVQVQPPPLLRRSTRLKMPSQKALESQALDLRESEARRRGEAWAADDVPAELDIPRPEGAYLAMVAEGERAVSVDEGGLHYRGGTTPETMPQAMDEPEIWIPEMEKEVGGLERIGAWVLVPREPGMNIVGNKWVYARKFLGDNEGTWRPKARLVAKGFQQIPGLDYFETHASVVRFESLRLVCAIATVRDMEMGQDDVEKAYLNATPEETIYMEQPPGFVSKEFPNHVCLMKRALYGFMQSGNEWWKDLDRTWEDLGFSRSRKDECVRARFDDDGLAITATYTDDITEAADSTEGLATVRKDLSARYRLSGGGEFRYMLGVLIERNREQRTMRLSQRAYAERVLERFGMKDADAVLTPFEPGSKLSKSPEPMTEEQRKQMESIPYREALGSIMYLAVATRPDLAYPVQILSRFMADPKYSHWRALKRVLRYIKGTLDYGITYRGNSDANPNGHALQPTVYTDSSYADCPDTGRSTHGYIIMMAGGPVSWSSRRQDVVALSTTEAEYIAAVHAGQTACWLSEFMDEIYLPIAHPVVIRMDSKGGEGLAKRSANFSRVRHLLVRYHWLRDAIRKKELEIIHIPGTSNLADIFTKALPYVTLQKHLLYMSVPSQGEC</sequence>
<dbReference type="InterPro" id="IPR054722">
    <property type="entry name" value="PolX-like_BBD"/>
</dbReference>
<dbReference type="InterPro" id="IPR001584">
    <property type="entry name" value="Integrase_cat-core"/>
</dbReference>
<keyword evidence="6" id="KW-0540">Nuclease</keyword>
<dbReference type="Pfam" id="PF07727">
    <property type="entry name" value="RVT_2"/>
    <property type="match status" value="1"/>
</dbReference>
<keyword evidence="3" id="KW-1188">Viral release from host cell</keyword>
<evidence type="ECO:0000256" key="14">
    <source>
        <dbReference type="ARBA" id="ARBA00022908"/>
    </source>
</evidence>
<keyword evidence="11" id="KW-0067">ATP-binding</keyword>
<evidence type="ECO:0000256" key="8">
    <source>
        <dbReference type="ARBA" id="ARBA00022741"/>
    </source>
</evidence>
<dbReference type="GO" id="GO:0003723">
    <property type="term" value="F:RNA binding"/>
    <property type="evidence" value="ECO:0007669"/>
    <property type="project" value="UniProtKB-KW"/>
</dbReference>
<comment type="function">
    <text evidence="1">The aspartyl protease (PR) mediates the proteolytic cleavages of the Gag and Gag-Pol polyproteins after assembly of the VLP.</text>
</comment>
<evidence type="ECO:0000256" key="5">
    <source>
        <dbReference type="ARBA" id="ARBA00022695"/>
    </source>
</evidence>
<keyword evidence="16" id="KW-0239">DNA-directed DNA polymerase</keyword>
<evidence type="ECO:0000256" key="10">
    <source>
        <dbReference type="ARBA" id="ARBA00022801"/>
    </source>
</evidence>
<dbReference type="Proteomes" id="UP000298390">
    <property type="component" value="Unassembled WGS sequence"/>
</dbReference>
<keyword evidence="12" id="KW-0460">Magnesium</keyword>
<dbReference type="PANTHER" id="PTHR42648:SF11">
    <property type="entry name" value="TRANSPOSON TY4-P GAG-POL POLYPROTEIN"/>
    <property type="match status" value="1"/>
</dbReference>
<dbReference type="GO" id="GO:0005524">
    <property type="term" value="F:ATP binding"/>
    <property type="evidence" value="ECO:0007669"/>
    <property type="project" value="UniProtKB-KW"/>
</dbReference>
<evidence type="ECO:0000256" key="1">
    <source>
        <dbReference type="ARBA" id="ARBA00002180"/>
    </source>
</evidence>
<feature type="compositionally biased region" description="Polar residues" evidence="22">
    <location>
        <begin position="286"/>
        <end position="303"/>
    </location>
</feature>
<evidence type="ECO:0000256" key="22">
    <source>
        <dbReference type="SAM" id="MobiDB-lite"/>
    </source>
</evidence>
<evidence type="ECO:0000256" key="9">
    <source>
        <dbReference type="ARBA" id="ARBA00022759"/>
    </source>
</evidence>
<dbReference type="Pfam" id="PF22936">
    <property type="entry name" value="Pol_BBD"/>
    <property type="match status" value="1"/>
</dbReference>
<dbReference type="Pfam" id="PF14223">
    <property type="entry name" value="Retrotran_gag_2"/>
    <property type="match status" value="1"/>
</dbReference>